<dbReference type="InterPro" id="IPR038029">
    <property type="entry name" value="GbiG_N_sf"/>
</dbReference>
<organism evidence="4">
    <name type="scientific">Geoglobus ahangari</name>
    <dbReference type="NCBI Taxonomy" id="113653"/>
    <lineage>
        <taxon>Archaea</taxon>
        <taxon>Methanobacteriati</taxon>
        <taxon>Methanobacteriota</taxon>
        <taxon>Archaeoglobi</taxon>
        <taxon>Archaeoglobales</taxon>
        <taxon>Archaeoglobaceae</taxon>
        <taxon>Geoglobus</taxon>
    </lineage>
</organism>
<dbReference type="Gene3D" id="3.30.420.180">
    <property type="entry name" value="CobE/GbiG C-terminal domain"/>
    <property type="match status" value="1"/>
</dbReference>
<dbReference type="InterPro" id="IPR036518">
    <property type="entry name" value="CobE/GbiG_C_sf"/>
</dbReference>
<dbReference type="InterPro" id="IPR002750">
    <property type="entry name" value="CobE/GbiG_C"/>
</dbReference>
<dbReference type="Pfam" id="PF11760">
    <property type="entry name" value="CbiG_N"/>
    <property type="match status" value="1"/>
</dbReference>
<feature type="domain" description="Cobalamin synthesis G N-terminal" evidence="2">
    <location>
        <begin position="42"/>
        <end position="113"/>
    </location>
</feature>
<gene>
    <name evidence="5" type="ORF">ENL48_07485</name>
    <name evidence="4" type="ORF">ENT89_00670</name>
    <name evidence="3" type="ORF">ENX77_04825</name>
</gene>
<evidence type="ECO:0000259" key="1">
    <source>
        <dbReference type="Pfam" id="PF01890"/>
    </source>
</evidence>
<reference evidence="4" key="1">
    <citation type="journal article" date="2020" name="mSystems">
        <title>Genome- and Community-Level Interaction Insights into Carbon Utilization and Element Cycling Functions of Hydrothermarchaeota in Hydrothermal Sediment.</title>
        <authorList>
            <person name="Zhou Z."/>
            <person name="Liu Y."/>
            <person name="Xu W."/>
            <person name="Pan J."/>
            <person name="Luo Z.H."/>
            <person name="Li M."/>
        </authorList>
    </citation>
    <scope>NUCLEOTIDE SEQUENCE [LARGE SCALE GENOMIC DNA]</scope>
    <source>
        <strain evidence="5">SpSt-10</strain>
        <strain evidence="4">SpSt-62</strain>
        <strain evidence="3">SpSt-97</strain>
    </source>
</reference>
<dbReference type="InterPro" id="IPR052553">
    <property type="entry name" value="CbiG_hydrolase"/>
</dbReference>
<dbReference type="AlphaFoldDB" id="A0A7C4W2V1"/>
<evidence type="ECO:0000313" key="4">
    <source>
        <dbReference type="EMBL" id="HGU58734.1"/>
    </source>
</evidence>
<feature type="domain" description="CobE/GbiG C-terminal" evidence="1">
    <location>
        <begin position="119"/>
        <end position="232"/>
    </location>
</feature>
<dbReference type="EMBL" id="DTAK01000005">
    <property type="protein sequence ID" value="HGU58734.1"/>
    <property type="molecule type" value="Genomic_DNA"/>
</dbReference>
<dbReference type="InterPro" id="IPR021744">
    <property type="entry name" value="CbiG_N"/>
</dbReference>
<dbReference type="SUPFAM" id="SSF159672">
    <property type="entry name" value="CbiG N-terminal domain-like"/>
    <property type="match status" value="1"/>
</dbReference>
<name>A0A7C4W2V1_9EURY</name>
<protein>
    <submittedName>
        <fullName evidence="4">Cobalamin biosynthesis protein</fullName>
    </submittedName>
</protein>
<accession>A0A7C4W2V1</accession>
<dbReference type="Gene3D" id="3.40.50.11220">
    <property type="match status" value="1"/>
</dbReference>
<comment type="caution">
    <text evidence="4">The sequence shown here is derived from an EMBL/GenBank/DDBJ whole genome shotgun (WGS) entry which is preliminary data.</text>
</comment>
<dbReference type="GO" id="GO:0009236">
    <property type="term" value="P:cobalamin biosynthetic process"/>
    <property type="evidence" value="ECO:0007669"/>
    <property type="project" value="InterPro"/>
</dbReference>
<proteinExistence type="predicted"/>
<evidence type="ECO:0000259" key="2">
    <source>
        <dbReference type="Pfam" id="PF11760"/>
    </source>
</evidence>
<dbReference type="Pfam" id="PF01890">
    <property type="entry name" value="CbiG_C"/>
    <property type="match status" value="1"/>
</dbReference>
<sequence>MRVAVVCFEKDKEVAKKLVEHLEKKYDTDLIKYRKGVWSDLTDYDCIVAYMPSGIVVRGMCPHLRSKWKDPAVIVVDKPLKHAIPILGGHHGGNEVAKYLEKMGIKAVITTTMEFSEGLSVGVGFRRDVESGKILDAINRALEEIGARLDDVRVIATVEDKKESAIVDVADKLKKPLIFVKREVINKMEIRETKATIIGIKNVAEACAIYASQYGELILPKKVYGGVTIAIAR</sequence>
<dbReference type="PANTHER" id="PTHR37477:SF1">
    <property type="entry name" value="COBALT-PRECORRIN-5A HYDROLASE"/>
    <property type="match status" value="1"/>
</dbReference>
<dbReference type="SUPFAM" id="SSF159664">
    <property type="entry name" value="CobE/GbiG C-terminal domain-like"/>
    <property type="match status" value="1"/>
</dbReference>
<dbReference type="PANTHER" id="PTHR37477">
    <property type="entry name" value="COBALT-PRECORRIN-5A HYDROLASE"/>
    <property type="match status" value="1"/>
</dbReference>
<dbReference type="EMBL" id="DRUC01000113">
    <property type="protein sequence ID" value="HHF48932.1"/>
    <property type="molecule type" value="Genomic_DNA"/>
</dbReference>
<evidence type="ECO:0000313" key="5">
    <source>
        <dbReference type="EMBL" id="HHF48932.1"/>
    </source>
</evidence>
<evidence type="ECO:0000313" key="3">
    <source>
        <dbReference type="EMBL" id="HGE66428.1"/>
    </source>
</evidence>
<dbReference type="EMBL" id="DTPI01000029">
    <property type="protein sequence ID" value="HGE66428.1"/>
    <property type="molecule type" value="Genomic_DNA"/>
</dbReference>